<evidence type="ECO:0008006" key="5">
    <source>
        <dbReference type="Google" id="ProtNLM"/>
    </source>
</evidence>
<dbReference type="OrthoDB" id="4629024at2"/>
<feature type="signal peptide" evidence="2">
    <location>
        <begin position="1"/>
        <end position="39"/>
    </location>
</feature>
<sequence>MAKHAKAPARSGSKLGAVGIGSFLMAAAFSGLSAGTANADVEEIAPSPQVTSRQASQNAVIRINDFGVARGISEARLGDAGVVSATGSSSTEVRDTSKAVVGTKASPFEGEYPVGPPIGDF</sequence>
<evidence type="ECO:0000313" key="4">
    <source>
        <dbReference type="Proteomes" id="UP000078396"/>
    </source>
</evidence>
<dbReference type="Proteomes" id="UP000078396">
    <property type="component" value="Unassembled WGS sequence"/>
</dbReference>
<evidence type="ECO:0000256" key="2">
    <source>
        <dbReference type="SAM" id="SignalP"/>
    </source>
</evidence>
<comment type="caution">
    <text evidence="3">The sequence shown here is derived from an EMBL/GenBank/DDBJ whole genome shotgun (WGS) entry which is preliminary data.</text>
</comment>
<accession>A0A178LQY2</accession>
<reference evidence="3 4" key="1">
    <citation type="submission" date="2016-04" db="EMBL/GenBank/DDBJ databases">
        <title>Draft Genome Sequences of Staphylococcus capitis Strain H36, S. capitis Strain H65, S. cohnii Strain H62, S. hominis Strain H69, Mycobacterium iranicum Strain H39, Plantibacter sp. Strain H53, Pseudomonas oryzihabitans Strain H72, and Microbacterium sp. Strain H83, isolated from residential settings.</title>
        <authorList>
            <person name="Lymperopoulou D."/>
            <person name="Adams R.I."/>
            <person name="Lindow S."/>
            <person name="Coil D.A."/>
            <person name="Jospin G."/>
            <person name="Eisen J.A."/>
        </authorList>
    </citation>
    <scope>NUCLEOTIDE SEQUENCE [LARGE SCALE GENOMIC DNA]</scope>
    <source>
        <strain evidence="3 4">H39</strain>
    </source>
</reference>
<keyword evidence="2" id="KW-0732">Signal</keyword>
<proteinExistence type="predicted"/>
<protein>
    <recommendedName>
        <fullName evidence="5">Porin</fullName>
    </recommendedName>
</protein>
<dbReference type="AlphaFoldDB" id="A0A178LQY2"/>
<gene>
    <name evidence="3" type="ORF">A4X20_25415</name>
</gene>
<organism evidence="3 4">
    <name type="scientific">Mycolicibacterium iranicum</name>
    <name type="common">Mycobacterium iranicum</name>
    <dbReference type="NCBI Taxonomy" id="912594"/>
    <lineage>
        <taxon>Bacteria</taxon>
        <taxon>Bacillati</taxon>
        <taxon>Actinomycetota</taxon>
        <taxon>Actinomycetes</taxon>
        <taxon>Mycobacteriales</taxon>
        <taxon>Mycobacteriaceae</taxon>
        <taxon>Mycolicibacterium</taxon>
    </lineage>
</organism>
<dbReference type="eggNOG" id="ENOG5031KNY">
    <property type="taxonomic scope" value="Bacteria"/>
</dbReference>
<dbReference type="RefSeq" id="WP_064283388.1">
    <property type="nucleotide sequence ID" value="NZ_LWCS01000036.1"/>
</dbReference>
<evidence type="ECO:0000313" key="3">
    <source>
        <dbReference type="EMBL" id="OAN36171.1"/>
    </source>
</evidence>
<evidence type="ECO:0000256" key="1">
    <source>
        <dbReference type="SAM" id="MobiDB-lite"/>
    </source>
</evidence>
<feature type="chain" id="PRO_5008091336" description="Porin" evidence="2">
    <location>
        <begin position="40"/>
        <end position="121"/>
    </location>
</feature>
<name>A0A178LQY2_MYCIR</name>
<dbReference type="EMBL" id="LWCS01000036">
    <property type="protein sequence ID" value="OAN36171.1"/>
    <property type="molecule type" value="Genomic_DNA"/>
</dbReference>
<feature type="region of interest" description="Disordered" evidence="1">
    <location>
        <begin position="81"/>
        <end position="121"/>
    </location>
</feature>